<dbReference type="AlphaFoldDB" id="A0AAE1D5Y3"/>
<comment type="similarity">
    <text evidence="2 12">Belongs to the histone deacetylase family. HD type 2 subfamily.</text>
</comment>
<dbReference type="PANTHER" id="PTHR45364:SF13">
    <property type="entry name" value="HISTONE DEACETYLASE"/>
    <property type="match status" value="1"/>
</dbReference>
<sequence>MVVSVLVKTDRWSRHNTTLVIEGGRAVWQNDVSGNSECRSLMNERVPEIVDILNTSTIFQGALVGLLMCTISAVKEANQDKRALGLTRHALIAKCEAIRASVYVEPLAPHETAMEVNNFAPQPPSQLVRKDLMSDQHLQQQLSHLKHQQQIQQHMLLQQYEQQKQQLEQEHEKQLQEHTKYLRHKQLLQQKHEKQVQEHIQVFLEQQQLQQKKLDQHRLEKEMLEQERLEQIKNKTKDEESAIASSAVKLKLQEFVLTKKHREAVVKDLNNSPPQFRHHWVPNTGSLDQGSPPLNLSPPYAHHLMAKYDDDFPLRKTASESNILKLRSALKQKKEVRRAMNTHSPLVGRRDKGPLGLKRKTPLAEPGLCSSNPDSGPNSPPSSTQGSVANGSLSSLHSKEESANYAIFNPFQAGLAYPSAELLYTSPSMPNISLGRPPTSASGSPGSTEDDLRAAMSARLGIALTGTPHMLPGALPGYFSALPVLDPSEYPPGSAPFPAGSAHPAFLASQPGQQQLSPSAATAPAATPLLGAGAFVPTAGAVPAAAHRLHRHRPLGRTHSAPLPLGVFHQQQNLILQQQQHEQYLKDQKLYVKQHIRQTVLQRSGSKSHMENVDEETEVKLAQEMKECREADSLRERKAEEEMSCQSPPAETQLTSASSSSSSSLALASPISAKPTSEQVGGGSVVAPLGLLHPRGRHKGPSHHRPLSRTQSSPLVTFSVPPQAAQDAGPINYIFTTGLAYDASMLKHRCTCSDPSSHLEHAGRIHSIWNRLSEQGLEGRCQRVRTRKATVEELKCCHTEQYSLIFGGNPYNRQKLFESSSKKFCLLYCGGVGVDSDTVWNELYTSTAARTAAGSVIELAVRVAGGELKNGFAIVRPPGHHAEQDTPMGFCYFNSVAIAAKQLKEKMDLQKILIIDWDVHHGNGTQKMTYDDPNILYISIHRHDNGNFFPGTGAPEECGEGPAEGLNVNIAFGGSLNPPMGDAEYLAAFRTLLMPIAREFKPDCVLVSAGYDAAKGHPTALGGYEVSPQCFGHMTREVMSLADGKVVLALEGGYDISSICDSAELSVRALLGDELPPLRDEELNRPPCKPAVEALDTAIQLQAEHWPCVKRYAGTTHLSLVAAHKAQKVDSEEADTVSALASLSMVAGKRSGTMEQQSEPMEEGT</sequence>
<dbReference type="GO" id="GO:0141221">
    <property type="term" value="F:histone deacetylase activity, hydrolytic mechanism"/>
    <property type="evidence" value="ECO:0007669"/>
    <property type="project" value="UniProtKB-EC"/>
</dbReference>
<evidence type="ECO:0000256" key="12">
    <source>
        <dbReference type="PIRNR" id="PIRNR037911"/>
    </source>
</evidence>
<evidence type="ECO:0000259" key="17">
    <source>
        <dbReference type="Pfam" id="PF00850"/>
    </source>
</evidence>
<evidence type="ECO:0000256" key="8">
    <source>
        <dbReference type="ARBA" id="ARBA00022853"/>
    </source>
</evidence>
<dbReference type="EMBL" id="JAWDGP010005352">
    <property type="protein sequence ID" value="KAK3757678.1"/>
    <property type="molecule type" value="Genomic_DNA"/>
</dbReference>
<dbReference type="PIRSF" id="PIRSF037911">
    <property type="entry name" value="HDAC_II_euk"/>
    <property type="match status" value="1"/>
</dbReference>
<evidence type="ECO:0000256" key="4">
    <source>
        <dbReference type="ARBA" id="ARBA00022491"/>
    </source>
</evidence>
<keyword evidence="19" id="KW-1185">Reference proteome</keyword>
<dbReference type="InterPro" id="IPR037138">
    <property type="entry name" value="His_deacetylse_dom_sf"/>
</dbReference>
<dbReference type="InterPro" id="IPR023696">
    <property type="entry name" value="Ureohydrolase_dom_sf"/>
</dbReference>
<feature type="binding site" evidence="14">
    <location>
        <position position="752"/>
    </location>
    <ligand>
        <name>Zn(2+)</name>
        <dbReference type="ChEBI" id="CHEBI:29105"/>
    </ligand>
</feature>
<feature type="region of interest" description="Disordered" evidence="16">
    <location>
        <begin position="331"/>
        <end position="395"/>
    </location>
</feature>
<evidence type="ECO:0000256" key="6">
    <source>
        <dbReference type="ARBA" id="ARBA00022801"/>
    </source>
</evidence>
<evidence type="ECO:0000256" key="11">
    <source>
        <dbReference type="ARBA" id="ARBA00023242"/>
    </source>
</evidence>
<dbReference type="FunFam" id="3.40.800.20:FF:000002">
    <property type="entry name" value="Histone deacetylase"/>
    <property type="match status" value="1"/>
</dbReference>
<keyword evidence="6 12" id="KW-0378">Hydrolase</keyword>
<dbReference type="InterPro" id="IPR000286">
    <property type="entry name" value="HDACs"/>
</dbReference>
<protein>
    <recommendedName>
        <fullName evidence="3 12">Histone deacetylase</fullName>
        <ecNumber evidence="3 12">3.5.1.98</ecNumber>
    </recommendedName>
</protein>
<evidence type="ECO:0000256" key="1">
    <source>
        <dbReference type="ARBA" id="ARBA00004123"/>
    </source>
</evidence>
<feature type="region of interest" description="Disordered" evidence="16">
    <location>
        <begin position="431"/>
        <end position="450"/>
    </location>
</feature>
<dbReference type="PRINTS" id="PR01270">
    <property type="entry name" value="HDASUPER"/>
</dbReference>
<dbReference type="GO" id="GO:0005634">
    <property type="term" value="C:nucleus"/>
    <property type="evidence" value="ECO:0007669"/>
    <property type="project" value="UniProtKB-SubCell"/>
</dbReference>
<accession>A0AAE1D5Y3</accession>
<feature type="compositionally biased region" description="Basic residues" evidence="16">
    <location>
        <begin position="694"/>
        <end position="707"/>
    </location>
</feature>
<evidence type="ECO:0000256" key="13">
    <source>
        <dbReference type="PIRSR" id="PIRSR037911-1"/>
    </source>
</evidence>
<feature type="compositionally biased region" description="Low complexity" evidence="16">
    <location>
        <begin position="437"/>
        <end position="447"/>
    </location>
</feature>
<keyword evidence="11" id="KW-0539">Nucleus</keyword>
<evidence type="ECO:0000256" key="10">
    <source>
        <dbReference type="ARBA" id="ARBA00023163"/>
    </source>
</evidence>
<feature type="binding site" evidence="14">
    <location>
        <position position="829"/>
    </location>
    <ligand>
        <name>Zn(2+)</name>
        <dbReference type="ChEBI" id="CHEBI:29105"/>
    </ligand>
</feature>
<feature type="domain" description="Histone deacetylase" evidence="17">
    <location>
        <begin position="758"/>
        <end position="1069"/>
    </location>
</feature>
<evidence type="ECO:0000256" key="7">
    <source>
        <dbReference type="ARBA" id="ARBA00022833"/>
    </source>
</evidence>
<feature type="compositionally biased region" description="Polar residues" evidence="16">
    <location>
        <begin position="644"/>
        <end position="655"/>
    </location>
</feature>
<comment type="function">
    <text evidence="12">Responsible for the deacetylation of lysine residues on the N-terminal part of the core histones (H2A, H2B, H3 and H4). Histone deacetylation gives a tag for epigenetic repression and plays an important role in transcriptional regulation, cell cycle progression and developmental events.</text>
</comment>
<feature type="binding site" evidence="14">
    <location>
        <position position="758"/>
    </location>
    <ligand>
        <name>Zn(2+)</name>
        <dbReference type="ChEBI" id="CHEBI:29105"/>
    </ligand>
</feature>
<feature type="active site" evidence="13">
    <location>
        <position position="881"/>
    </location>
</feature>
<evidence type="ECO:0000256" key="9">
    <source>
        <dbReference type="ARBA" id="ARBA00023015"/>
    </source>
</evidence>
<dbReference type="InterPro" id="IPR046949">
    <property type="entry name" value="HDAC4/5/7/9"/>
</dbReference>
<keyword evidence="9 12" id="KW-0805">Transcription regulation</keyword>
<dbReference type="EC" id="3.5.1.98" evidence="3 12"/>
<dbReference type="Pfam" id="PF00850">
    <property type="entry name" value="Hist_deacetyl"/>
    <property type="match status" value="1"/>
</dbReference>
<evidence type="ECO:0000313" key="18">
    <source>
        <dbReference type="EMBL" id="KAK3757678.1"/>
    </source>
</evidence>
<gene>
    <name evidence="18" type="ORF">RRG08_000187</name>
</gene>
<feature type="compositionally biased region" description="Low complexity" evidence="16">
    <location>
        <begin position="656"/>
        <end position="669"/>
    </location>
</feature>
<keyword evidence="5 14" id="KW-0479">Metal-binding</keyword>
<evidence type="ECO:0000313" key="19">
    <source>
        <dbReference type="Proteomes" id="UP001283361"/>
    </source>
</evidence>
<feature type="compositionally biased region" description="Polar residues" evidence="16">
    <location>
        <begin position="384"/>
        <end position="395"/>
    </location>
</feature>
<evidence type="ECO:0000256" key="3">
    <source>
        <dbReference type="ARBA" id="ARBA00012111"/>
    </source>
</evidence>
<dbReference type="PANTHER" id="PTHR45364">
    <property type="entry name" value="HISTONE DEACETYLASE 9-RELATED"/>
    <property type="match status" value="1"/>
</dbReference>
<evidence type="ECO:0000256" key="15">
    <source>
        <dbReference type="SAM" id="Coils"/>
    </source>
</evidence>
<dbReference type="CDD" id="cd11681">
    <property type="entry name" value="HDAC_classIIa"/>
    <property type="match status" value="1"/>
</dbReference>
<keyword evidence="15" id="KW-0175">Coiled coil</keyword>
<evidence type="ECO:0000256" key="5">
    <source>
        <dbReference type="ARBA" id="ARBA00022723"/>
    </source>
</evidence>
<dbReference type="SUPFAM" id="SSF52768">
    <property type="entry name" value="Arginase/deacetylase"/>
    <property type="match status" value="1"/>
</dbReference>
<feature type="compositionally biased region" description="Basic and acidic residues" evidence="16">
    <location>
        <begin position="630"/>
        <end position="641"/>
    </location>
</feature>
<keyword evidence="8 12" id="KW-0156">Chromatin regulator</keyword>
<dbReference type="InterPro" id="IPR023801">
    <property type="entry name" value="His_deacetylse_dom"/>
</dbReference>
<feature type="compositionally biased region" description="Low complexity" evidence="16">
    <location>
        <begin position="370"/>
        <end position="383"/>
    </location>
</feature>
<keyword evidence="7 14" id="KW-0862">Zinc</keyword>
<keyword evidence="10 12" id="KW-0804">Transcription</keyword>
<keyword evidence="4 12" id="KW-0678">Repressor</keyword>
<dbReference type="Gene3D" id="3.40.800.20">
    <property type="entry name" value="Histone deacetylase domain"/>
    <property type="match status" value="1"/>
</dbReference>
<dbReference type="GO" id="GO:0046872">
    <property type="term" value="F:metal ion binding"/>
    <property type="evidence" value="ECO:0007669"/>
    <property type="project" value="UniProtKB-KW"/>
</dbReference>
<comment type="subcellular location">
    <subcellularLocation>
        <location evidence="1 12">Nucleus</location>
    </subcellularLocation>
</comment>
<dbReference type="GO" id="GO:0000122">
    <property type="term" value="P:negative regulation of transcription by RNA polymerase II"/>
    <property type="evidence" value="ECO:0007669"/>
    <property type="project" value="InterPro"/>
</dbReference>
<comment type="caution">
    <text evidence="18">The sequence shown here is derived from an EMBL/GenBank/DDBJ whole genome shotgun (WGS) entry which is preliminary data.</text>
</comment>
<evidence type="ECO:0000256" key="2">
    <source>
        <dbReference type="ARBA" id="ARBA00007738"/>
    </source>
</evidence>
<reference evidence="18" key="1">
    <citation type="journal article" date="2023" name="G3 (Bethesda)">
        <title>A reference genome for the long-term kleptoplast-retaining sea slug Elysia crispata morphotype clarki.</title>
        <authorList>
            <person name="Eastman K.E."/>
            <person name="Pendleton A.L."/>
            <person name="Shaikh M.A."/>
            <person name="Suttiyut T."/>
            <person name="Ogas R."/>
            <person name="Tomko P."/>
            <person name="Gavelis G."/>
            <person name="Widhalm J.R."/>
            <person name="Wisecaver J.H."/>
        </authorList>
    </citation>
    <scope>NUCLEOTIDE SEQUENCE</scope>
    <source>
        <strain evidence="18">ECLA1</strain>
    </source>
</reference>
<evidence type="ECO:0000256" key="16">
    <source>
        <dbReference type="SAM" id="MobiDB-lite"/>
    </source>
</evidence>
<comment type="catalytic activity">
    <reaction evidence="12">
        <text>N(6)-acetyl-L-lysyl-[histone] + H2O = L-lysyl-[histone] + acetate</text>
        <dbReference type="Rhea" id="RHEA:58196"/>
        <dbReference type="Rhea" id="RHEA-COMP:9845"/>
        <dbReference type="Rhea" id="RHEA-COMP:11338"/>
        <dbReference type="ChEBI" id="CHEBI:15377"/>
        <dbReference type="ChEBI" id="CHEBI:29969"/>
        <dbReference type="ChEBI" id="CHEBI:30089"/>
        <dbReference type="ChEBI" id="CHEBI:61930"/>
        <dbReference type="EC" id="3.5.1.98"/>
    </reaction>
</comment>
<organism evidence="18 19">
    <name type="scientific">Elysia crispata</name>
    <name type="common">lettuce slug</name>
    <dbReference type="NCBI Taxonomy" id="231223"/>
    <lineage>
        <taxon>Eukaryota</taxon>
        <taxon>Metazoa</taxon>
        <taxon>Spiralia</taxon>
        <taxon>Lophotrochozoa</taxon>
        <taxon>Mollusca</taxon>
        <taxon>Gastropoda</taxon>
        <taxon>Heterobranchia</taxon>
        <taxon>Euthyneura</taxon>
        <taxon>Panpulmonata</taxon>
        <taxon>Sacoglossa</taxon>
        <taxon>Placobranchoidea</taxon>
        <taxon>Plakobranchidae</taxon>
        <taxon>Elysia</taxon>
    </lineage>
</organism>
<evidence type="ECO:0000256" key="14">
    <source>
        <dbReference type="PIRSR" id="PIRSR037911-2"/>
    </source>
</evidence>
<feature type="coiled-coil region" evidence="15">
    <location>
        <begin position="150"/>
        <end position="239"/>
    </location>
</feature>
<feature type="region of interest" description="Disordered" evidence="16">
    <location>
        <begin position="630"/>
        <end position="713"/>
    </location>
</feature>
<name>A0AAE1D5Y3_9GAST</name>
<dbReference type="Proteomes" id="UP001283361">
    <property type="component" value="Unassembled WGS sequence"/>
</dbReference>
<feature type="binding site" evidence="14">
    <location>
        <position position="750"/>
    </location>
    <ligand>
        <name>Zn(2+)</name>
        <dbReference type="ChEBI" id="CHEBI:29105"/>
    </ligand>
</feature>
<proteinExistence type="inferred from homology"/>